<gene>
    <name evidence="2" type="ORF">PPTG_01120</name>
</gene>
<dbReference type="VEuPathDB" id="FungiDB:PPTG_01120"/>
<dbReference type="Proteomes" id="UP000018817">
    <property type="component" value="Unassembled WGS sequence"/>
</dbReference>
<dbReference type="EMBL" id="KI669561">
    <property type="protein sequence ID" value="ETN24959.1"/>
    <property type="molecule type" value="Genomic_DNA"/>
</dbReference>
<name>W2RK01_PHYN3</name>
<accession>W2RK01</accession>
<sequence>MKSGQVTNWTVKQPGKVTPPTCNDYESWTFVQLRKECTQRKLRLVRTTSKQDQICRLRAYDAAKRAVQGTVDGEIRFDPSLRKTKHCFVRLLNIIFSDHFAEGLARSDDTVTRDQLDAGKVNAKTVLWKDFGVEFRENKTDYNNLFQEADESPRFTGIDPRHRATQRCEALRHNSNESYDFCDGNLDAVYLKICTRIKPKLTDFVNGGMYPEDEIDSLEISASRKAAPTNKPAKWQDQVLKTTNRMANLKVGPPTSAAASSASVTQTENKDEDQLIDRIAKFHQLIEQVKQNQRKAELAGENDISLAASLLKYQKRLQRCEDQQDAMD</sequence>
<reference evidence="3" key="1">
    <citation type="submission" date="2011-12" db="EMBL/GenBank/DDBJ databases">
        <authorList>
            <consortium name="The Broad Institute Genome Sequencing Platform"/>
            <person name="Russ C."/>
            <person name="Tyler B."/>
            <person name="Panabieres F."/>
            <person name="Shan W."/>
            <person name="Tripathy S."/>
            <person name="Grunwald N."/>
            <person name="Machado M."/>
            <person name="Young S.K."/>
            <person name="Zeng Q."/>
            <person name="Gargeya S."/>
            <person name="Fitzgerald M."/>
            <person name="Haas B."/>
            <person name="Abouelleil A."/>
            <person name="Alvarado L."/>
            <person name="Arachchi H.M."/>
            <person name="Berlin A."/>
            <person name="Chapman S.B."/>
            <person name="Gearin G."/>
            <person name="Goldberg J."/>
            <person name="Griggs A."/>
            <person name="Gujja S."/>
            <person name="Hansen M."/>
            <person name="Heiman D."/>
            <person name="Howarth C."/>
            <person name="Larimer J."/>
            <person name="Lui A."/>
            <person name="MacDonald P.J.P."/>
            <person name="McCowen C."/>
            <person name="Montmayeur A."/>
            <person name="Murphy C."/>
            <person name="Neiman D."/>
            <person name="Pearson M."/>
            <person name="Priest M."/>
            <person name="Roberts A."/>
            <person name="Saif S."/>
            <person name="Shea T."/>
            <person name="Sisk P."/>
            <person name="Stolte C."/>
            <person name="Sykes S."/>
            <person name="Wortman J."/>
            <person name="Nusbaum C."/>
            <person name="Birren B."/>
        </authorList>
    </citation>
    <scope>NUCLEOTIDE SEQUENCE [LARGE SCALE GENOMIC DNA]</scope>
    <source>
        <strain evidence="3">INRA-310</strain>
    </source>
</reference>
<evidence type="ECO:0000313" key="3">
    <source>
        <dbReference type="Proteomes" id="UP000018817"/>
    </source>
</evidence>
<reference evidence="2 3" key="2">
    <citation type="submission" date="2013-11" db="EMBL/GenBank/DDBJ databases">
        <title>The Genome Sequence of Phytophthora parasitica INRA-310.</title>
        <authorList>
            <consortium name="The Broad Institute Genomics Platform"/>
            <person name="Russ C."/>
            <person name="Tyler B."/>
            <person name="Panabieres F."/>
            <person name="Shan W."/>
            <person name="Tripathy S."/>
            <person name="Grunwald N."/>
            <person name="Machado M."/>
            <person name="Johnson C.S."/>
            <person name="Arredondo F."/>
            <person name="Hong C."/>
            <person name="Coffey M."/>
            <person name="Young S.K."/>
            <person name="Zeng Q."/>
            <person name="Gargeya S."/>
            <person name="Fitzgerald M."/>
            <person name="Abouelleil A."/>
            <person name="Alvarado L."/>
            <person name="Chapman S.B."/>
            <person name="Gainer-Dewar J."/>
            <person name="Goldberg J."/>
            <person name="Griggs A."/>
            <person name="Gujja S."/>
            <person name="Hansen M."/>
            <person name="Howarth C."/>
            <person name="Imamovic A."/>
            <person name="Ireland A."/>
            <person name="Larimer J."/>
            <person name="McCowan C."/>
            <person name="Murphy C."/>
            <person name="Pearson M."/>
            <person name="Poon T.W."/>
            <person name="Priest M."/>
            <person name="Roberts A."/>
            <person name="Saif S."/>
            <person name="Shea T."/>
            <person name="Sykes S."/>
            <person name="Wortman J."/>
            <person name="Nusbaum C."/>
            <person name="Birren B."/>
        </authorList>
    </citation>
    <scope>NUCLEOTIDE SEQUENCE [LARGE SCALE GENOMIC DNA]</scope>
    <source>
        <strain evidence="2 3">INRA-310</strain>
    </source>
</reference>
<dbReference type="OrthoDB" id="119022at2759"/>
<protein>
    <submittedName>
        <fullName evidence="2">Uncharacterized protein</fullName>
    </submittedName>
</protein>
<proteinExistence type="predicted"/>
<organism evidence="2 3">
    <name type="scientific">Phytophthora nicotianae (strain INRA-310)</name>
    <name type="common">Phytophthora parasitica</name>
    <dbReference type="NCBI Taxonomy" id="761204"/>
    <lineage>
        <taxon>Eukaryota</taxon>
        <taxon>Sar</taxon>
        <taxon>Stramenopiles</taxon>
        <taxon>Oomycota</taxon>
        <taxon>Peronosporomycetes</taxon>
        <taxon>Peronosporales</taxon>
        <taxon>Peronosporaceae</taxon>
        <taxon>Phytophthora</taxon>
    </lineage>
</organism>
<feature type="region of interest" description="Disordered" evidence="1">
    <location>
        <begin position="250"/>
        <end position="270"/>
    </location>
</feature>
<evidence type="ECO:0000313" key="2">
    <source>
        <dbReference type="EMBL" id="ETN24959.1"/>
    </source>
</evidence>
<evidence type="ECO:0000256" key="1">
    <source>
        <dbReference type="SAM" id="MobiDB-lite"/>
    </source>
</evidence>
<dbReference type="GeneID" id="20171442"/>
<dbReference type="RefSeq" id="XP_008890962.1">
    <property type="nucleotide sequence ID" value="XM_008892714.1"/>
</dbReference>
<dbReference type="Gene3D" id="1.10.720.30">
    <property type="entry name" value="SAP domain"/>
    <property type="match status" value="1"/>
</dbReference>
<dbReference type="OMA" id="ICTRIKP"/>
<dbReference type="InterPro" id="IPR036361">
    <property type="entry name" value="SAP_dom_sf"/>
</dbReference>
<dbReference type="AlphaFoldDB" id="W2RK01"/>